<dbReference type="GO" id="GO:0004620">
    <property type="term" value="F:phospholipase activity"/>
    <property type="evidence" value="ECO:0007669"/>
    <property type="project" value="InterPro"/>
</dbReference>
<dbReference type="GO" id="GO:0005576">
    <property type="term" value="C:extracellular region"/>
    <property type="evidence" value="ECO:0007669"/>
    <property type="project" value="TreeGrafter"/>
</dbReference>
<organism evidence="9 10">
    <name type="scientific">Spodoptera litura</name>
    <name type="common">Asian cotton leafworm</name>
    <dbReference type="NCBI Taxonomy" id="69820"/>
    <lineage>
        <taxon>Eukaryota</taxon>
        <taxon>Metazoa</taxon>
        <taxon>Ecdysozoa</taxon>
        <taxon>Arthropoda</taxon>
        <taxon>Hexapoda</taxon>
        <taxon>Insecta</taxon>
        <taxon>Pterygota</taxon>
        <taxon>Neoptera</taxon>
        <taxon>Endopterygota</taxon>
        <taxon>Lepidoptera</taxon>
        <taxon>Glossata</taxon>
        <taxon>Ditrysia</taxon>
        <taxon>Noctuoidea</taxon>
        <taxon>Noctuidae</taxon>
        <taxon>Amphipyrinae</taxon>
        <taxon>Spodoptera</taxon>
    </lineage>
</organism>
<feature type="transmembrane region" description="Helical" evidence="8">
    <location>
        <begin position="20"/>
        <end position="38"/>
    </location>
</feature>
<evidence type="ECO:0000313" key="9">
    <source>
        <dbReference type="Proteomes" id="UP000301870"/>
    </source>
</evidence>
<gene>
    <name evidence="10" type="primary">LOC111365039</name>
</gene>
<dbReference type="PANTHER" id="PTHR12370">
    <property type="entry name" value="PHOSPHOLIPASE B-RELATED"/>
    <property type="match status" value="1"/>
</dbReference>
<keyword evidence="8" id="KW-0812">Transmembrane</keyword>
<evidence type="ECO:0000256" key="6">
    <source>
        <dbReference type="ARBA" id="ARBA00023180"/>
    </source>
</evidence>
<keyword evidence="3 7" id="KW-0378">Hydrolase</keyword>
<keyword evidence="4 7" id="KW-0442">Lipid degradation</keyword>
<evidence type="ECO:0000256" key="7">
    <source>
        <dbReference type="RuleBase" id="RU364138"/>
    </source>
</evidence>
<name>A0A9J7ESV9_SPOLT</name>
<comment type="similarity">
    <text evidence="1 7">Belongs to the phospholipase B-like family.</text>
</comment>
<dbReference type="InterPro" id="IPR007000">
    <property type="entry name" value="PLipase_B-like"/>
</dbReference>
<evidence type="ECO:0000256" key="2">
    <source>
        <dbReference type="ARBA" id="ARBA00022729"/>
    </source>
</evidence>
<dbReference type="CTD" id="38610"/>
<evidence type="ECO:0000256" key="8">
    <source>
        <dbReference type="SAM" id="Phobius"/>
    </source>
</evidence>
<dbReference type="GO" id="GO:0009395">
    <property type="term" value="P:phospholipid catabolic process"/>
    <property type="evidence" value="ECO:0007669"/>
    <property type="project" value="TreeGrafter"/>
</dbReference>
<comment type="function">
    <text evidence="7">Putative phospholipase.</text>
</comment>
<accession>A0A9J7ESV9</accession>
<sequence>MSKILKVVGASWLQTKISSYILGILGILSILALFVGQIERIQEDGNYAATVFFSNKTGYRIEYWGQSNELTDIPRGVARAYFRMDIDTTGWSLLEIETDPSYSDEHQAYAAGIVEGALTWSLIDSHIENTITSKCEEESSVMKQCNNFKDALDKSVDIWKAHAAERSSEDPFWHHVFLYYTQISGIFTGWKHGVARSLKEHEPDISDLYWLNSVSEAIEIQRKMNITLEDEGLEAIPHLSSAFLRVVDDKTNDGTPTKKLYVSQNAAGSYSSMTRILKKYKLNYHKTAKDSDLVPGTSVHFSGYPGSITSQDEFYTVRGEDHRLAVTGTALRNYNAKLWKEVNITEQLPLGPRVSAANHLATNVSTWGHILATSNSGTASKQWLIVDFNRFDHLHALAPRPVITKPVRNEVVTESTVDKDVRHIIVYRNNNGHSKGLLALVEQVPGRTHSADLSDAFLEQGYWATYGLPFFKDIAEITHVNKMHEQYGNIFSETESPRALLFKRGYQNATTLDSIISLMRQNNMTEANSTNLDDIDDCEDVDDVDCILREEGYWSVVGVRGDITKHYSEPYGVIDTKVVSGALNETNLDFFAISGPPYTEIQPNATKTLINKGNVAPIYTELINNKSNMSGIEIRDLVIHEQEKAAEDKLELLNKDLIKPFDWSESEFKNDTHNGLPDRWAFSLYSPKWTW</sequence>
<keyword evidence="2" id="KW-0732">Signal</keyword>
<dbReference type="PANTHER" id="PTHR12370:SF3">
    <property type="entry name" value="PHOSPHOLIPASE B-LIKE 2-RELATED"/>
    <property type="match status" value="1"/>
</dbReference>
<dbReference type="OrthoDB" id="419508at2759"/>
<keyword evidence="8" id="KW-0472">Membrane</keyword>
<keyword evidence="6" id="KW-0325">Glycoprotein</keyword>
<evidence type="ECO:0000256" key="4">
    <source>
        <dbReference type="ARBA" id="ARBA00022963"/>
    </source>
</evidence>
<evidence type="ECO:0000256" key="5">
    <source>
        <dbReference type="ARBA" id="ARBA00023098"/>
    </source>
</evidence>
<proteinExistence type="inferred from homology"/>
<keyword evidence="5 7" id="KW-0443">Lipid metabolism</keyword>
<dbReference type="Pfam" id="PF04916">
    <property type="entry name" value="Phospholip_B"/>
    <property type="match status" value="1"/>
</dbReference>
<keyword evidence="8" id="KW-1133">Transmembrane helix</keyword>
<dbReference type="AlphaFoldDB" id="A0A9J7ESV9"/>
<dbReference type="KEGG" id="sliu:111365039"/>
<evidence type="ECO:0000313" key="10">
    <source>
        <dbReference type="RefSeq" id="XP_022837967.1"/>
    </source>
</evidence>
<dbReference type="GeneID" id="111365039"/>
<dbReference type="EC" id="3.1.1.-" evidence="7"/>
<keyword evidence="9" id="KW-1185">Reference proteome</keyword>
<evidence type="ECO:0000256" key="1">
    <source>
        <dbReference type="ARBA" id="ARBA00007835"/>
    </source>
</evidence>
<dbReference type="Gene3D" id="3.60.60.30">
    <property type="match status" value="1"/>
</dbReference>
<dbReference type="RefSeq" id="XP_022837967.1">
    <property type="nucleotide sequence ID" value="XM_022982199.1"/>
</dbReference>
<dbReference type="Proteomes" id="UP000301870">
    <property type="component" value="Chromosome 6"/>
</dbReference>
<reference evidence="10" key="1">
    <citation type="submission" date="2025-08" db="UniProtKB">
        <authorList>
            <consortium name="RefSeq"/>
        </authorList>
    </citation>
    <scope>IDENTIFICATION</scope>
    <source>
        <strain evidence="10">Ishihara</strain>
        <tissue evidence="10">Whole body</tissue>
    </source>
</reference>
<evidence type="ECO:0000256" key="3">
    <source>
        <dbReference type="ARBA" id="ARBA00022801"/>
    </source>
</evidence>
<protein>
    <recommendedName>
        <fullName evidence="7">Phospholipase B-like</fullName>
        <ecNumber evidence="7">3.1.1.-</ecNumber>
    </recommendedName>
</protein>